<evidence type="ECO:0000313" key="1">
    <source>
        <dbReference type="EMBL" id="VDM49127.1"/>
    </source>
</evidence>
<dbReference type="EMBL" id="UYWY01024811">
    <property type="protein sequence ID" value="VDM49127.1"/>
    <property type="molecule type" value="Genomic_DNA"/>
</dbReference>
<proteinExistence type="predicted"/>
<keyword evidence="2" id="KW-1185">Reference proteome</keyword>
<evidence type="ECO:0000313" key="3">
    <source>
        <dbReference type="WBParaSite" id="TCNE_0001780701-mRNA-1"/>
    </source>
</evidence>
<name>A0A183VAN6_TOXCA</name>
<protein>
    <submittedName>
        <fullName evidence="3">Saposin B-type domain-containing protein</fullName>
    </submittedName>
</protein>
<reference evidence="3" key="1">
    <citation type="submission" date="2016-06" db="UniProtKB">
        <authorList>
            <consortium name="WormBaseParasite"/>
        </authorList>
    </citation>
    <scope>IDENTIFICATION</scope>
</reference>
<organism evidence="2 3">
    <name type="scientific">Toxocara canis</name>
    <name type="common">Canine roundworm</name>
    <dbReference type="NCBI Taxonomy" id="6265"/>
    <lineage>
        <taxon>Eukaryota</taxon>
        <taxon>Metazoa</taxon>
        <taxon>Ecdysozoa</taxon>
        <taxon>Nematoda</taxon>
        <taxon>Chromadorea</taxon>
        <taxon>Rhabditida</taxon>
        <taxon>Spirurina</taxon>
        <taxon>Ascaridomorpha</taxon>
        <taxon>Ascaridoidea</taxon>
        <taxon>Toxocaridae</taxon>
        <taxon>Toxocara</taxon>
    </lineage>
</organism>
<reference evidence="1 2" key="2">
    <citation type="submission" date="2018-11" db="EMBL/GenBank/DDBJ databases">
        <authorList>
            <consortium name="Pathogen Informatics"/>
        </authorList>
    </citation>
    <scope>NUCLEOTIDE SEQUENCE [LARGE SCALE GENOMIC DNA]</scope>
</reference>
<dbReference type="Proteomes" id="UP000050794">
    <property type="component" value="Unassembled WGS sequence"/>
</dbReference>
<evidence type="ECO:0000313" key="2">
    <source>
        <dbReference type="Proteomes" id="UP000050794"/>
    </source>
</evidence>
<gene>
    <name evidence="1" type="ORF">TCNE_LOCUS17806</name>
</gene>
<sequence length="181" mass="20017">MDASELDTKAWGKNGPLKDCKLCRTFASAIVTATLYTPPEEAQCFQIEIVRAVAREGSKCIAKNDPNFPGLPSVPVINKPSQEQIADLVDDISNFIIVQSRIQKCAQKDAIAANATAKCLENPFPGFLDAYNDVSIFYILLFQILRDKTGHFEKMFSEALNFVGFLIDAITNRSSQICNAY</sequence>
<dbReference type="AlphaFoldDB" id="A0A183VAN6"/>
<dbReference type="WBParaSite" id="TCNE_0001780701-mRNA-1">
    <property type="protein sequence ID" value="TCNE_0001780701-mRNA-1"/>
    <property type="gene ID" value="TCNE_0001780701"/>
</dbReference>
<accession>A0A183VAN6</accession>